<name>U1N072_9EURY</name>
<gene>
    <name evidence="2" type="ORF">J07HQW2_02655</name>
</gene>
<evidence type="ECO:0000313" key="3">
    <source>
        <dbReference type="Proteomes" id="UP000030710"/>
    </source>
</evidence>
<protein>
    <submittedName>
        <fullName evidence="2">Dehydrogenase</fullName>
    </submittedName>
</protein>
<dbReference type="CDD" id="cd05233">
    <property type="entry name" value="SDR_c"/>
    <property type="match status" value="1"/>
</dbReference>
<dbReference type="PANTHER" id="PTHR42879:SF2">
    <property type="entry name" value="3-OXOACYL-[ACYL-CARRIER-PROTEIN] REDUCTASE FABG"/>
    <property type="match status" value="1"/>
</dbReference>
<dbReference type="EMBL" id="KE356561">
    <property type="protein sequence ID" value="ERG96184.1"/>
    <property type="molecule type" value="Genomic_DNA"/>
</dbReference>
<dbReference type="PRINTS" id="PR00080">
    <property type="entry name" value="SDRFAMILY"/>
</dbReference>
<dbReference type="InterPro" id="IPR036291">
    <property type="entry name" value="NAD(P)-bd_dom_sf"/>
</dbReference>
<evidence type="ECO:0000256" key="1">
    <source>
        <dbReference type="ARBA" id="ARBA00006484"/>
    </source>
</evidence>
<dbReference type="PANTHER" id="PTHR42879">
    <property type="entry name" value="3-OXOACYL-(ACYL-CARRIER-PROTEIN) REDUCTASE"/>
    <property type="match status" value="1"/>
</dbReference>
<accession>U1N072</accession>
<reference evidence="2 3" key="1">
    <citation type="journal article" date="2013" name="PLoS ONE">
        <title>Assembly-driven community genomics of a hypersaline microbial ecosystem.</title>
        <authorList>
            <person name="Podell S."/>
            <person name="Ugalde J.A."/>
            <person name="Narasingarao P."/>
            <person name="Banfield J.F."/>
            <person name="Heidelberg K.B."/>
            <person name="Allen E.E."/>
        </authorList>
    </citation>
    <scope>NUCLEOTIDE SEQUENCE [LARGE SCALE GENOMIC DNA]</scope>
    <source>
        <strain evidence="3">J07HQW2</strain>
    </source>
</reference>
<dbReference type="Proteomes" id="UP000030710">
    <property type="component" value="Unassembled WGS sequence"/>
</dbReference>
<dbReference type="Pfam" id="PF13561">
    <property type="entry name" value="adh_short_C2"/>
    <property type="match status" value="1"/>
</dbReference>
<dbReference type="AlphaFoldDB" id="U1N072"/>
<dbReference type="STRING" id="1238425.J07HQW2_02655"/>
<dbReference type="InterPro" id="IPR050259">
    <property type="entry name" value="SDR"/>
</dbReference>
<proteinExistence type="inferred from homology"/>
<dbReference type="eggNOG" id="arCOG01261">
    <property type="taxonomic scope" value="Archaea"/>
</dbReference>
<dbReference type="PRINTS" id="PR00081">
    <property type="entry name" value="GDHRDH"/>
</dbReference>
<sequence length="251" mass="27062">MTAMADINLTPTLDGRTALVTGSAKRVGREVLLALADAGADVAVHYRQSADAAATTAETAREHDVAATTVQADITVPSEVDEMIASCETELGTIDILINAVGPLPQGRWDELSVVEWRRTIEGCLYGTYLCTRAVLPTMRDNQWGRVINFGVADARDDRAVPMNFPYFAAKKSVLLFTRTVAYDTQDDGITVNAVSPFAVENTVVDVGDYPRGRPARFDDVIAPILFFCTDAASYISGQNIAIDGGRLQEA</sequence>
<dbReference type="HOGENOM" id="CLU_010194_1_3_2"/>
<dbReference type="SUPFAM" id="SSF51735">
    <property type="entry name" value="NAD(P)-binding Rossmann-fold domains"/>
    <property type="match status" value="1"/>
</dbReference>
<dbReference type="InterPro" id="IPR002347">
    <property type="entry name" value="SDR_fam"/>
</dbReference>
<comment type="similarity">
    <text evidence="1">Belongs to the short-chain dehydrogenases/reductases (SDR) family.</text>
</comment>
<organism evidence="2 3">
    <name type="scientific">Haloquadratum walsbyi J07HQW2</name>
    <dbReference type="NCBI Taxonomy" id="1238425"/>
    <lineage>
        <taxon>Archaea</taxon>
        <taxon>Methanobacteriati</taxon>
        <taxon>Methanobacteriota</taxon>
        <taxon>Stenosarchaea group</taxon>
        <taxon>Halobacteria</taxon>
        <taxon>Halobacteriales</taxon>
        <taxon>Haloferacaceae</taxon>
        <taxon>Haloquadratum</taxon>
    </lineage>
</organism>
<dbReference type="Gene3D" id="3.40.50.720">
    <property type="entry name" value="NAD(P)-binding Rossmann-like Domain"/>
    <property type="match status" value="1"/>
</dbReference>
<evidence type="ECO:0000313" key="2">
    <source>
        <dbReference type="EMBL" id="ERG96184.1"/>
    </source>
</evidence>